<reference evidence="3" key="1">
    <citation type="submission" date="2017-10" db="EMBL/GenBank/DDBJ databases">
        <title>Massilia psychrophilum sp. nov., a novel purple-pigmented bacterium isolated from Tianshan glacier, Xinjiang Municipality, China.</title>
        <authorList>
            <person name="Wang H."/>
        </authorList>
    </citation>
    <scope>NUCLEOTIDE SEQUENCE [LARGE SCALE GENOMIC DNA]</scope>
    <source>
        <strain evidence="3">B2</strain>
    </source>
</reference>
<feature type="signal peptide" evidence="2">
    <location>
        <begin position="1"/>
        <end position="22"/>
    </location>
</feature>
<feature type="transmembrane region" description="Helical" evidence="1">
    <location>
        <begin position="38"/>
        <end position="56"/>
    </location>
</feature>
<protein>
    <submittedName>
        <fullName evidence="3">Urease accessory protein UreJ</fullName>
    </submittedName>
</protein>
<dbReference type="KEGG" id="mass:CR152_27420"/>
<keyword evidence="2" id="KW-0732">Signal</keyword>
<feature type="transmembrane region" description="Helical" evidence="1">
    <location>
        <begin position="63"/>
        <end position="80"/>
    </location>
</feature>
<feature type="transmembrane region" description="Helical" evidence="1">
    <location>
        <begin position="170"/>
        <end position="188"/>
    </location>
</feature>
<dbReference type="EMBL" id="CP024608">
    <property type="protein sequence ID" value="ATQ77814.1"/>
    <property type="molecule type" value="Genomic_DNA"/>
</dbReference>
<proteinExistence type="predicted"/>
<feature type="chain" id="PRO_5013709495" evidence="2">
    <location>
        <begin position="23"/>
        <end position="190"/>
    </location>
</feature>
<evidence type="ECO:0000313" key="3">
    <source>
        <dbReference type="EMBL" id="ATQ77814.1"/>
    </source>
</evidence>
<sequence>MQSTFIRTLALAPLFYCGAALAHPGHDGGLLAGLAHPFSGLDHMLAAVAVGIWAAQLGGRAKWLLPASFIALLGAGGMMGMAGVGIAALESAIIASVLVLGLSIAFQVKPMPAAGALMVGAFAVVHGLAHGAEMPASGSAGMYFMGILAASAMLLAGGMLAGAVMRRQQAWLRGAGALIALGGVWIGAAF</sequence>
<organism evidence="3 4">
    <name type="scientific">Massilia violaceinigra</name>
    <dbReference type="NCBI Taxonomy" id="2045208"/>
    <lineage>
        <taxon>Bacteria</taxon>
        <taxon>Pseudomonadati</taxon>
        <taxon>Pseudomonadota</taxon>
        <taxon>Betaproteobacteria</taxon>
        <taxon>Burkholderiales</taxon>
        <taxon>Oxalobacteraceae</taxon>
        <taxon>Telluria group</taxon>
        <taxon>Massilia</taxon>
    </lineage>
</organism>
<feature type="transmembrane region" description="Helical" evidence="1">
    <location>
        <begin position="86"/>
        <end position="106"/>
    </location>
</feature>
<evidence type="ECO:0000256" key="2">
    <source>
        <dbReference type="SAM" id="SignalP"/>
    </source>
</evidence>
<accession>A0A2D2DS68</accession>
<evidence type="ECO:0000256" key="1">
    <source>
        <dbReference type="SAM" id="Phobius"/>
    </source>
</evidence>
<dbReference type="OrthoDB" id="9808192at2"/>
<keyword evidence="1" id="KW-0812">Transmembrane</keyword>
<keyword evidence="1" id="KW-0472">Membrane</keyword>
<feature type="transmembrane region" description="Helical" evidence="1">
    <location>
        <begin position="113"/>
        <end position="129"/>
    </location>
</feature>
<dbReference type="Pfam" id="PF04955">
    <property type="entry name" value="HupE_UreJ"/>
    <property type="match status" value="1"/>
</dbReference>
<keyword evidence="4" id="KW-1185">Reference proteome</keyword>
<dbReference type="PIRSF" id="PIRSF016919">
    <property type="entry name" value="HupE_UreJ"/>
    <property type="match status" value="1"/>
</dbReference>
<name>A0A2D2DS68_9BURK</name>
<gene>
    <name evidence="3" type="ORF">CR152_27420</name>
</gene>
<dbReference type="AlphaFoldDB" id="A0A2D2DS68"/>
<evidence type="ECO:0000313" key="4">
    <source>
        <dbReference type="Proteomes" id="UP000229897"/>
    </source>
</evidence>
<dbReference type="InterPro" id="IPR007038">
    <property type="entry name" value="HupE_UreJ"/>
</dbReference>
<dbReference type="Proteomes" id="UP000229897">
    <property type="component" value="Chromosome"/>
</dbReference>
<dbReference type="RefSeq" id="WP_099880309.1">
    <property type="nucleotide sequence ID" value="NZ_CP024608.1"/>
</dbReference>
<keyword evidence="1" id="KW-1133">Transmembrane helix</keyword>
<feature type="transmembrane region" description="Helical" evidence="1">
    <location>
        <begin position="141"/>
        <end position="163"/>
    </location>
</feature>